<proteinExistence type="predicted"/>
<evidence type="ECO:0000256" key="1">
    <source>
        <dbReference type="SAM" id="MobiDB-lite"/>
    </source>
</evidence>
<feature type="region of interest" description="Disordered" evidence="1">
    <location>
        <begin position="835"/>
        <end position="867"/>
    </location>
</feature>
<sequence>MKNRITNIIIVMAIMALTSCVREELLSSSRNGEEGESVKVELSFKIPPASSPQELQSRSMSTDNAFSVEFFKEASLTKTRSGEVAELYNLWLFQFHSDGSIHGSPQQVSDLVTMVNEMALLNVTLRVGTDQTLYIVALGKKVTVASNLMEVRTIKELENLQLDYVDNRNGLYYSRITNESEIPYAGAAKGISVNKTGNSDNGEIVYGTPDGFSGGIEVKRLVSRITLKHKFDVTENTLEGMRLLKVPTKLCINPASADKDVIDNIPMADLESDNAFGDADKDTDGFFTSQWYVAQNKQGTISDIVSERDRYRKVTDGSGKAPEAGTNIEAWSYSKSDRKLYTVHQIYVGNNNTNNFDVEINSYYDLRTIINSVDINDGRIRSYTAVQKVYLSSSSYPTSSGSGTGTITGKTNVYFDAHYGWRPVIIYAQGRKVTVGIYKDAQCTQLANMNSATENWLQLSSYPNYTEVVRNGGANVLTNQIETNIFVPTRFKLYLYADEYITDENGVITDPEFDRNKVYNAATDNYPTKFVSERTLYVKVTTEEITAEGTSKKREGKYTIKQKQGHYVGLFGGDIEDGQYTKGLIIDAFNENNFQIDDEIATASFMYFGYYNVMTNYVWKEGEDPETNYRSFMNGKQATFNLATNPKNYVVNNGQESIIPPMRKINGNIDLYQYNYYNSFQARFCHDLNRDKNGNGVIDYLPDDPEKNEFEWYLPSTYQAFGILTSAGTIIYDAPNALALERNATLATGWMMEGGGWYSSNTGKNSWKWVRCVRDIPVPPERKTGTKVTTYIDNGDTYALIDLSTLPYGITDRTTAEGKTELYEELDLYSYSTKGTEYDPENPQKDASQPLGKKVFRGRKNYPPSKTTTTVTLQTLVSSFSSPRFIVSPTDVYNDGDTKSNSASSILQDTEGTPQSNSITMTWAEANGRLNTANSQGWNIPSKAMNTGCYAYKGKSGKDEPGSWRVPNSRELSMILVFAHELERFSSETGFQKLYEAKAANYLSNGYWSSTEQSSTLYSLDKATSGLIDVNYGLTIYEGANKTSTDKNRLRCIKDIPLN</sequence>
<dbReference type="EMBL" id="QRYV01000024">
    <property type="protein sequence ID" value="RGV14472.1"/>
    <property type="molecule type" value="Genomic_DNA"/>
</dbReference>
<evidence type="ECO:0000259" key="2">
    <source>
        <dbReference type="Pfam" id="PF16249"/>
    </source>
</evidence>
<evidence type="ECO:0000313" key="3">
    <source>
        <dbReference type="EMBL" id="RGV14472.1"/>
    </source>
</evidence>
<protein>
    <submittedName>
        <fullName evidence="3">DUF4906 domain-containing protein</fullName>
    </submittedName>
</protein>
<name>A0A412VXR2_9BACE</name>
<gene>
    <name evidence="3" type="ORF">DWW25_11390</name>
</gene>
<dbReference type="AlphaFoldDB" id="A0A412VXR2"/>
<reference evidence="3 4" key="1">
    <citation type="submission" date="2018-08" db="EMBL/GenBank/DDBJ databases">
        <title>A genome reference for cultivated species of the human gut microbiota.</title>
        <authorList>
            <person name="Zou Y."/>
            <person name="Xue W."/>
            <person name="Luo G."/>
        </authorList>
    </citation>
    <scope>NUCLEOTIDE SEQUENCE [LARGE SCALE GENOMIC DNA]</scope>
    <source>
        <strain evidence="3 4">AF14-7</strain>
    </source>
</reference>
<comment type="caution">
    <text evidence="3">The sequence shown here is derived from an EMBL/GenBank/DDBJ whole genome shotgun (WGS) entry which is preliminary data.</text>
</comment>
<feature type="region of interest" description="Disordered" evidence="1">
    <location>
        <begin position="891"/>
        <end position="916"/>
    </location>
</feature>
<dbReference type="PROSITE" id="PS51257">
    <property type="entry name" value="PROKAR_LIPOPROTEIN"/>
    <property type="match status" value="1"/>
</dbReference>
<feature type="compositionally biased region" description="Polar residues" evidence="1">
    <location>
        <begin position="899"/>
        <end position="916"/>
    </location>
</feature>
<accession>A0A412VXR2</accession>
<dbReference type="Pfam" id="PF16249">
    <property type="entry name" value="DUF4906"/>
    <property type="match status" value="1"/>
</dbReference>
<dbReference type="RefSeq" id="WP_117809746.1">
    <property type="nucleotide sequence ID" value="NZ_JAQCUV010000023.1"/>
</dbReference>
<dbReference type="InterPro" id="IPR032594">
    <property type="entry name" value="DUF4906"/>
</dbReference>
<dbReference type="Proteomes" id="UP000283369">
    <property type="component" value="Unassembled WGS sequence"/>
</dbReference>
<evidence type="ECO:0000313" key="4">
    <source>
        <dbReference type="Proteomes" id="UP000283369"/>
    </source>
</evidence>
<organism evidence="3 4">
    <name type="scientific">Bacteroides xylanisolvens</name>
    <dbReference type="NCBI Taxonomy" id="371601"/>
    <lineage>
        <taxon>Bacteria</taxon>
        <taxon>Pseudomonadati</taxon>
        <taxon>Bacteroidota</taxon>
        <taxon>Bacteroidia</taxon>
        <taxon>Bacteroidales</taxon>
        <taxon>Bacteroidaceae</taxon>
        <taxon>Bacteroides</taxon>
    </lineage>
</organism>
<feature type="domain" description="DUF4906" evidence="2">
    <location>
        <begin position="288"/>
        <end position="366"/>
    </location>
</feature>